<evidence type="ECO:0000313" key="2">
    <source>
        <dbReference type="Proteomes" id="UP000256294"/>
    </source>
</evidence>
<proteinExistence type="predicted"/>
<evidence type="ECO:0000313" key="1">
    <source>
        <dbReference type="EMBL" id="REF26891.1"/>
    </source>
</evidence>
<gene>
    <name evidence="1" type="ORF">BDD26_1588</name>
</gene>
<comment type="caution">
    <text evidence="1">The sequence shown here is derived from an EMBL/GenBank/DDBJ whole genome shotgun (WGS) entry which is preliminary data.</text>
</comment>
<dbReference type="Proteomes" id="UP000256294">
    <property type="component" value="Unassembled WGS sequence"/>
</dbReference>
<dbReference type="AlphaFoldDB" id="A0A3D9UQB5"/>
<name>A0A3D9UQB5_9GAMM</name>
<accession>A0A3D9UQB5</accession>
<reference evidence="1 2" key="1">
    <citation type="submission" date="2018-08" db="EMBL/GenBank/DDBJ databases">
        <title>Genomic Encyclopedia of Archaeal and Bacterial Type Strains, Phase II (KMG-II): from individual species to whole genera.</title>
        <authorList>
            <person name="Goeker M."/>
        </authorList>
    </citation>
    <scope>NUCLEOTIDE SEQUENCE [LARGE SCALE GENOMIC DNA]</scope>
    <source>
        <strain evidence="1 2">DSM 17905</strain>
    </source>
</reference>
<keyword evidence="2" id="KW-1185">Reference proteome</keyword>
<dbReference type="EMBL" id="QTUB01000001">
    <property type="protein sequence ID" value="REF26891.1"/>
    <property type="molecule type" value="Genomic_DNA"/>
</dbReference>
<protein>
    <submittedName>
        <fullName evidence="1">Uncharacterized protein</fullName>
    </submittedName>
</protein>
<organism evidence="1 2">
    <name type="scientific">Xenorhabdus cabanillasii</name>
    <dbReference type="NCBI Taxonomy" id="351673"/>
    <lineage>
        <taxon>Bacteria</taxon>
        <taxon>Pseudomonadati</taxon>
        <taxon>Pseudomonadota</taxon>
        <taxon>Gammaproteobacteria</taxon>
        <taxon>Enterobacterales</taxon>
        <taxon>Morganellaceae</taxon>
        <taxon>Xenorhabdus</taxon>
    </lineage>
</organism>
<sequence>MLLCENQYLIVFILKNKKIHKMAGKKQATLHYLKVRVSCYFLESQRLFSRKSFYK</sequence>